<name>A0A139SK33_9GAMM</name>
<reference evidence="1 2" key="1">
    <citation type="submission" date="2016-02" db="EMBL/GenBank/DDBJ databases">
        <authorList>
            <person name="Wen L."/>
            <person name="He K."/>
            <person name="Yang H."/>
        </authorList>
    </citation>
    <scope>NUCLEOTIDE SEQUENCE [LARGE SCALE GENOMIC DNA]</scope>
    <source>
        <strain evidence="1 2">CV58</strain>
    </source>
</reference>
<keyword evidence="2" id="KW-1185">Reference proteome</keyword>
<proteinExistence type="predicted"/>
<evidence type="ECO:0000313" key="1">
    <source>
        <dbReference type="EMBL" id="KXU34844.1"/>
    </source>
</evidence>
<organism evidence="1 2">
    <name type="scientific">Ventosimonas gracilis</name>
    <dbReference type="NCBI Taxonomy" id="1680762"/>
    <lineage>
        <taxon>Bacteria</taxon>
        <taxon>Pseudomonadati</taxon>
        <taxon>Pseudomonadota</taxon>
        <taxon>Gammaproteobacteria</taxon>
        <taxon>Pseudomonadales</taxon>
        <taxon>Ventosimonadaceae</taxon>
        <taxon>Ventosimonas</taxon>
    </lineage>
</organism>
<protein>
    <submittedName>
        <fullName evidence="1">Uncharacterized protein</fullName>
    </submittedName>
</protein>
<comment type="caution">
    <text evidence="1">The sequence shown here is derived from an EMBL/GenBank/DDBJ whole genome shotgun (WGS) entry which is preliminary data.</text>
</comment>
<evidence type="ECO:0000313" key="2">
    <source>
        <dbReference type="Proteomes" id="UP000072660"/>
    </source>
</evidence>
<dbReference type="EMBL" id="LSZO01000206">
    <property type="protein sequence ID" value="KXU34844.1"/>
    <property type="molecule type" value="Genomic_DNA"/>
</dbReference>
<gene>
    <name evidence="1" type="ORF">AXE65_06715</name>
</gene>
<accession>A0A139SK33</accession>
<dbReference type="AlphaFoldDB" id="A0A139SK33"/>
<dbReference type="Proteomes" id="UP000072660">
    <property type="component" value="Unassembled WGS sequence"/>
</dbReference>
<sequence>MISSGASAGCFDHDAAALGSIGKAVGKDELERQKQVLEQYCARQSWTCQFDFASNGHRKQAARFSSEAIIQVSQDDVGCLRNNAGSQ</sequence>